<dbReference type="GO" id="GO:0008270">
    <property type="term" value="F:zinc ion binding"/>
    <property type="evidence" value="ECO:0007669"/>
    <property type="project" value="InterPro"/>
</dbReference>
<dbReference type="Pfam" id="PF00172">
    <property type="entry name" value="Zn_clus"/>
    <property type="match status" value="1"/>
</dbReference>
<keyword evidence="2" id="KW-0539">Nucleus</keyword>
<dbReference type="OrthoDB" id="3362851at2759"/>
<dbReference type="Proteomes" id="UP000736335">
    <property type="component" value="Unassembled WGS sequence"/>
</dbReference>
<feature type="region of interest" description="Disordered" evidence="3">
    <location>
        <begin position="212"/>
        <end position="325"/>
    </location>
</feature>
<evidence type="ECO:0000256" key="1">
    <source>
        <dbReference type="ARBA" id="ARBA00004123"/>
    </source>
</evidence>
<dbReference type="SMART" id="SM00066">
    <property type="entry name" value="GAL4"/>
    <property type="match status" value="1"/>
</dbReference>
<feature type="region of interest" description="Disordered" evidence="3">
    <location>
        <begin position="1"/>
        <end position="123"/>
    </location>
</feature>
<dbReference type="AlphaFoldDB" id="A0A9P6HHT0"/>
<dbReference type="Gene3D" id="4.10.240.10">
    <property type="entry name" value="Zn(2)-C6 fungal-type DNA-binding domain"/>
    <property type="match status" value="1"/>
</dbReference>
<feature type="compositionally biased region" description="Polar residues" evidence="3">
    <location>
        <begin position="241"/>
        <end position="264"/>
    </location>
</feature>
<dbReference type="PROSITE" id="PS00463">
    <property type="entry name" value="ZN2_CY6_FUNGAL_1"/>
    <property type="match status" value="1"/>
</dbReference>
<comment type="caution">
    <text evidence="5">The sequence shown here is derived from an EMBL/GenBank/DDBJ whole genome shotgun (WGS) entry which is preliminary data.</text>
</comment>
<dbReference type="InterPro" id="IPR001138">
    <property type="entry name" value="Zn2Cys6_DnaBD"/>
</dbReference>
<dbReference type="GO" id="GO:0005634">
    <property type="term" value="C:nucleus"/>
    <property type="evidence" value="ECO:0007669"/>
    <property type="project" value="UniProtKB-SubCell"/>
</dbReference>
<dbReference type="GO" id="GO:0000981">
    <property type="term" value="F:DNA-binding transcription factor activity, RNA polymerase II-specific"/>
    <property type="evidence" value="ECO:0007669"/>
    <property type="project" value="InterPro"/>
</dbReference>
<evidence type="ECO:0000313" key="5">
    <source>
        <dbReference type="EMBL" id="KAF9786464.1"/>
    </source>
</evidence>
<gene>
    <name evidence="5" type="ORF">BJ322DRAFT_789022</name>
</gene>
<evidence type="ECO:0000256" key="3">
    <source>
        <dbReference type="SAM" id="MobiDB-lite"/>
    </source>
</evidence>
<dbReference type="PANTHER" id="PTHR31001:SF90">
    <property type="entry name" value="CENTROMERE DNA-BINDING PROTEIN COMPLEX CBF3 SUBUNIT B"/>
    <property type="match status" value="1"/>
</dbReference>
<comment type="subcellular location">
    <subcellularLocation>
        <location evidence="1">Nucleus</location>
    </subcellularLocation>
</comment>
<reference evidence="5" key="2">
    <citation type="submission" date="2020-11" db="EMBL/GenBank/DDBJ databases">
        <authorList>
            <consortium name="DOE Joint Genome Institute"/>
            <person name="Kuo A."/>
            <person name="Miyauchi S."/>
            <person name="Kiss E."/>
            <person name="Drula E."/>
            <person name="Kohler A."/>
            <person name="Sanchez-Garcia M."/>
            <person name="Andreopoulos B."/>
            <person name="Barry K.W."/>
            <person name="Bonito G."/>
            <person name="Buee M."/>
            <person name="Carver A."/>
            <person name="Chen C."/>
            <person name="Cichocki N."/>
            <person name="Clum A."/>
            <person name="Culley D."/>
            <person name="Crous P.W."/>
            <person name="Fauchery L."/>
            <person name="Girlanda M."/>
            <person name="Hayes R."/>
            <person name="Keri Z."/>
            <person name="Labutti K."/>
            <person name="Lipzen A."/>
            <person name="Lombard V."/>
            <person name="Magnuson J."/>
            <person name="Maillard F."/>
            <person name="Morin E."/>
            <person name="Murat C."/>
            <person name="Nolan M."/>
            <person name="Ohm R."/>
            <person name="Pangilinan J."/>
            <person name="Pereira M."/>
            <person name="Perotto S."/>
            <person name="Peter M."/>
            <person name="Riley R."/>
            <person name="Sitrit Y."/>
            <person name="Stielow B."/>
            <person name="Szollosi G."/>
            <person name="Zifcakova L."/>
            <person name="Stursova M."/>
            <person name="Spatafora J.W."/>
            <person name="Tedersoo L."/>
            <person name="Vaario L.-M."/>
            <person name="Yamada A."/>
            <person name="Yan M."/>
            <person name="Wang P."/>
            <person name="Xu J."/>
            <person name="Bruns T."/>
            <person name="Baldrian P."/>
            <person name="Vilgalys R."/>
            <person name="Henrissat B."/>
            <person name="Grigoriev I.V."/>
            <person name="Hibbett D."/>
            <person name="Nagy L.G."/>
            <person name="Martin F.M."/>
        </authorList>
    </citation>
    <scope>NUCLEOTIDE SEQUENCE</scope>
    <source>
        <strain evidence="5">UH-Tt-Lm1</strain>
    </source>
</reference>
<name>A0A9P6HHT0_9AGAM</name>
<protein>
    <recommendedName>
        <fullName evidence="4">Zn(2)-C6 fungal-type domain-containing protein</fullName>
    </recommendedName>
</protein>
<accession>A0A9P6HHT0</accession>
<organism evidence="5 6">
    <name type="scientific">Thelephora terrestris</name>
    <dbReference type="NCBI Taxonomy" id="56493"/>
    <lineage>
        <taxon>Eukaryota</taxon>
        <taxon>Fungi</taxon>
        <taxon>Dikarya</taxon>
        <taxon>Basidiomycota</taxon>
        <taxon>Agaricomycotina</taxon>
        <taxon>Agaricomycetes</taxon>
        <taxon>Thelephorales</taxon>
        <taxon>Thelephoraceae</taxon>
        <taxon>Thelephora</taxon>
    </lineage>
</organism>
<dbReference type="InterPro" id="IPR036864">
    <property type="entry name" value="Zn2-C6_fun-type_DNA-bd_sf"/>
</dbReference>
<sequence>MDRPPSRSLDSPRQSRRREKTPSVSETLHPSQPGHVSGSTSTSLPPIRALHPNLPPPNTNQYFGPSDHSAYQPSFEHPPPSGHIRYGTQHVPHDPTKALETIEESDSDKHSSPPPKKRRKRQALSCTECKRRKIKCDRIQPCGPCARRGEQDKCQWHQVETKGFRSDKYVTRAEYDQLKGRVDQLEYILSRITGAGNVPMHPTMVPAPAMAPGTGHPNPPYSHHVRSTSGSYGLGPEYSSDPYSVNTRPPVTALPSSSRTTISGEINPPATEREIPSSRPYAVPHRPASRQFRHTLGPATAAPSYGSTDGTDERPKKLSAWTQQGMRPRQSCRAVDLVRQPQLYSTLLPSLFLLVCLLRLIIRNLLPPVPPPSFRWKSPQRTLPTAAPIRREAYGSVAAHSPRWSSPLNNLEMAGLRCNPLPPLVTNDPCQTPETRPPSFFGLGSIIRLACLA</sequence>
<dbReference type="EMBL" id="WIUZ02000006">
    <property type="protein sequence ID" value="KAF9786464.1"/>
    <property type="molecule type" value="Genomic_DNA"/>
</dbReference>
<evidence type="ECO:0000256" key="2">
    <source>
        <dbReference type="ARBA" id="ARBA00023242"/>
    </source>
</evidence>
<proteinExistence type="predicted"/>
<evidence type="ECO:0000313" key="6">
    <source>
        <dbReference type="Proteomes" id="UP000736335"/>
    </source>
</evidence>
<feature type="domain" description="Zn(2)-C6 fungal-type" evidence="4">
    <location>
        <begin position="125"/>
        <end position="156"/>
    </location>
</feature>
<reference evidence="5" key="1">
    <citation type="journal article" date="2020" name="Nat. Commun.">
        <title>Large-scale genome sequencing of mycorrhizal fungi provides insights into the early evolution of symbiotic traits.</title>
        <authorList>
            <person name="Miyauchi S."/>
            <person name="Kiss E."/>
            <person name="Kuo A."/>
            <person name="Drula E."/>
            <person name="Kohler A."/>
            <person name="Sanchez-Garcia M."/>
            <person name="Morin E."/>
            <person name="Andreopoulos B."/>
            <person name="Barry K.W."/>
            <person name="Bonito G."/>
            <person name="Buee M."/>
            <person name="Carver A."/>
            <person name="Chen C."/>
            <person name="Cichocki N."/>
            <person name="Clum A."/>
            <person name="Culley D."/>
            <person name="Crous P.W."/>
            <person name="Fauchery L."/>
            <person name="Girlanda M."/>
            <person name="Hayes R.D."/>
            <person name="Keri Z."/>
            <person name="LaButti K."/>
            <person name="Lipzen A."/>
            <person name="Lombard V."/>
            <person name="Magnuson J."/>
            <person name="Maillard F."/>
            <person name="Murat C."/>
            <person name="Nolan M."/>
            <person name="Ohm R.A."/>
            <person name="Pangilinan J."/>
            <person name="Pereira M.F."/>
            <person name="Perotto S."/>
            <person name="Peter M."/>
            <person name="Pfister S."/>
            <person name="Riley R."/>
            <person name="Sitrit Y."/>
            <person name="Stielow J.B."/>
            <person name="Szollosi G."/>
            <person name="Zifcakova L."/>
            <person name="Stursova M."/>
            <person name="Spatafora J.W."/>
            <person name="Tedersoo L."/>
            <person name="Vaario L.M."/>
            <person name="Yamada A."/>
            <person name="Yan M."/>
            <person name="Wang P."/>
            <person name="Xu J."/>
            <person name="Bruns T."/>
            <person name="Baldrian P."/>
            <person name="Vilgalys R."/>
            <person name="Dunand C."/>
            <person name="Henrissat B."/>
            <person name="Grigoriev I.V."/>
            <person name="Hibbett D."/>
            <person name="Nagy L.G."/>
            <person name="Martin F.M."/>
        </authorList>
    </citation>
    <scope>NUCLEOTIDE SEQUENCE</scope>
    <source>
        <strain evidence="5">UH-Tt-Lm1</strain>
    </source>
</reference>
<dbReference type="CDD" id="cd00067">
    <property type="entry name" value="GAL4"/>
    <property type="match status" value="1"/>
</dbReference>
<dbReference type="PANTHER" id="PTHR31001">
    <property type="entry name" value="UNCHARACTERIZED TRANSCRIPTIONAL REGULATORY PROTEIN"/>
    <property type="match status" value="1"/>
</dbReference>
<dbReference type="SUPFAM" id="SSF57701">
    <property type="entry name" value="Zn2/Cys6 DNA-binding domain"/>
    <property type="match status" value="1"/>
</dbReference>
<keyword evidence="6" id="KW-1185">Reference proteome</keyword>
<dbReference type="InterPro" id="IPR050613">
    <property type="entry name" value="Sec_Metabolite_Reg"/>
</dbReference>
<evidence type="ECO:0000259" key="4">
    <source>
        <dbReference type="PROSITE" id="PS50048"/>
    </source>
</evidence>
<dbReference type="PROSITE" id="PS50048">
    <property type="entry name" value="ZN2_CY6_FUNGAL_2"/>
    <property type="match status" value="1"/>
</dbReference>